<evidence type="ECO:0000256" key="1">
    <source>
        <dbReference type="ARBA" id="ARBA00022729"/>
    </source>
</evidence>
<evidence type="ECO:0000259" key="2">
    <source>
        <dbReference type="PROSITE" id="PS50835"/>
    </source>
</evidence>
<dbReference type="Proteomes" id="UP000694546">
    <property type="component" value="Chromosome 20"/>
</dbReference>
<protein>
    <recommendedName>
        <fullName evidence="2">Ig-like domain-containing protein</fullName>
    </recommendedName>
</protein>
<dbReference type="InterPro" id="IPR003599">
    <property type="entry name" value="Ig_sub"/>
</dbReference>
<dbReference type="SMART" id="SM00408">
    <property type="entry name" value="IGc2"/>
    <property type="match status" value="2"/>
</dbReference>
<dbReference type="Ensembl" id="ENSGMOT00000043452.1">
    <property type="protein sequence ID" value="ENSGMOP00000022215.1"/>
    <property type="gene ID" value="ENSGMOG00000033370.1"/>
</dbReference>
<keyword evidence="1" id="KW-0732">Signal</keyword>
<dbReference type="PANTHER" id="PTHR45842">
    <property type="entry name" value="SYNAPTIC ADHESION-LIKE MOLECULE SALM"/>
    <property type="match status" value="1"/>
</dbReference>
<dbReference type="PANTHER" id="PTHR45842:SF25">
    <property type="entry name" value="CARBOXYPEPTIDASE N SUBUNIT 2-LIKE"/>
    <property type="match status" value="1"/>
</dbReference>
<dbReference type="GeneTree" id="ENSGT00940000159942"/>
<proteinExistence type="predicted"/>
<dbReference type="SMART" id="SM00409">
    <property type="entry name" value="IG"/>
    <property type="match status" value="2"/>
</dbReference>
<keyword evidence="4" id="KW-1185">Reference proteome</keyword>
<feature type="domain" description="Ig-like" evidence="2">
    <location>
        <begin position="99"/>
        <end position="200"/>
    </location>
</feature>
<dbReference type="OMA" id="NIRCPAS"/>
<dbReference type="InterPro" id="IPR013783">
    <property type="entry name" value="Ig-like_fold"/>
</dbReference>
<dbReference type="InterPro" id="IPR007110">
    <property type="entry name" value="Ig-like_dom"/>
</dbReference>
<dbReference type="InterPro" id="IPR050467">
    <property type="entry name" value="LRFN"/>
</dbReference>
<accession>A0A8C4ZTX1</accession>
<dbReference type="SUPFAM" id="SSF48726">
    <property type="entry name" value="Immunoglobulin"/>
    <property type="match status" value="2"/>
</dbReference>
<dbReference type="PROSITE" id="PS50835">
    <property type="entry name" value="IG_LIKE"/>
    <property type="match status" value="2"/>
</dbReference>
<dbReference type="AlphaFoldDB" id="A0A8C4ZTX1"/>
<reference evidence="3" key="1">
    <citation type="submission" date="2025-08" db="UniProtKB">
        <authorList>
            <consortium name="Ensembl"/>
        </authorList>
    </citation>
    <scope>IDENTIFICATION</scope>
</reference>
<evidence type="ECO:0000313" key="3">
    <source>
        <dbReference type="Ensembl" id="ENSGMOP00000022215.1"/>
    </source>
</evidence>
<organism evidence="3 4">
    <name type="scientific">Gadus morhua</name>
    <name type="common">Atlantic cod</name>
    <dbReference type="NCBI Taxonomy" id="8049"/>
    <lineage>
        <taxon>Eukaryota</taxon>
        <taxon>Metazoa</taxon>
        <taxon>Chordata</taxon>
        <taxon>Craniata</taxon>
        <taxon>Vertebrata</taxon>
        <taxon>Euteleostomi</taxon>
        <taxon>Actinopterygii</taxon>
        <taxon>Neopterygii</taxon>
        <taxon>Teleostei</taxon>
        <taxon>Neoteleostei</taxon>
        <taxon>Acanthomorphata</taxon>
        <taxon>Zeiogadaria</taxon>
        <taxon>Gadariae</taxon>
        <taxon>Gadiformes</taxon>
        <taxon>Gadoidei</taxon>
        <taxon>Gadidae</taxon>
        <taxon>Gadus</taxon>
    </lineage>
</organism>
<sequence length="207" mass="21549">MALSLSLECQIGPSVKGQVGEFVTLLCNASGSPTPHIRWLLPDGNTVWHGTTVPGGASVQSNGSLSLAAAQDRGVYRCVASNLAGAASGSVRLHVSSLPPAILQPREELLVLGRGTPLYVDCLASGQPDPAVSWSLPDGTMVNSVLQGEEPGPGRPHGEPLRLTVFGNGTLLVPVMGVTEEGEYTCYAKNNGGQDTMKVVCMFINLI</sequence>
<dbReference type="InterPro" id="IPR003598">
    <property type="entry name" value="Ig_sub2"/>
</dbReference>
<feature type="domain" description="Ig-like" evidence="2">
    <location>
        <begin position="20"/>
        <end position="96"/>
    </location>
</feature>
<reference evidence="3" key="2">
    <citation type="submission" date="2025-09" db="UniProtKB">
        <authorList>
            <consortium name="Ensembl"/>
        </authorList>
    </citation>
    <scope>IDENTIFICATION</scope>
</reference>
<dbReference type="Pfam" id="PF13927">
    <property type="entry name" value="Ig_3"/>
    <property type="match status" value="2"/>
</dbReference>
<evidence type="ECO:0000313" key="4">
    <source>
        <dbReference type="Proteomes" id="UP000694546"/>
    </source>
</evidence>
<dbReference type="InterPro" id="IPR036179">
    <property type="entry name" value="Ig-like_dom_sf"/>
</dbReference>
<dbReference type="Gene3D" id="2.60.40.10">
    <property type="entry name" value="Immunoglobulins"/>
    <property type="match status" value="2"/>
</dbReference>
<name>A0A8C4ZTX1_GADMO</name>